<dbReference type="PATRIC" id="fig|593117.10.peg.1956"/>
<dbReference type="PaxDb" id="593117-TGAM_1946"/>
<evidence type="ECO:0000313" key="1">
    <source>
        <dbReference type="EMBL" id="ACS34448.1"/>
    </source>
</evidence>
<organism evidence="1 2">
    <name type="scientific">Thermococcus gammatolerans (strain DSM 15229 / JCM 11827 / EJ3)</name>
    <dbReference type="NCBI Taxonomy" id="593117"/>
    <lineage>
        <taxon>Archaea</taxon>
        <taxon>Methanobacteriati</taxon>
        <taxon>Methanobacteriota</taxon>
        <taxon>Thermococci</taxon>
        <taxon>Thermococcales</taxon>
        <taxon>Thermococcaceae</taxon>
        <taxon>Thermococcus</taxon>
    </lineage>
</organism>
<dbReference type="KEGG" id="tga:TGAM_1946"/>
<keyword evidence="2" id="KW-1185">Reference proteome</keyword>
<accession>C5A229</accession>
<name>C5A229_THEGJ</name>
<proteinExistence type="predicted"/>
<reference evidence="1 2" key="1">
    <citation type="journal article" date="2007" name="Genome Biol.">
        <title>Genome analysis and genome-wide proteomics of Thermococcus gammatolerans, the most radioresistant organism known amongst the Archaea.</title>
        <authorList>
            <person name="Zivanovic Y."/>
            <person name="Armengaud J."/>
            <person name="Lagorce A."/>
            <person name="Leplat C."/>
            <person name="Guerin P."/>
            <person name="Dutertre M."/>
            <person name="Anthouard V."/>
            <person name="Forterre P."/>
            <person name="Wincker P."/>
            <person name="Confalonieri F."/>
        </authorList>
    </citation>
    <scope>NUCLEOTIDE SEQUENCE [LARGE SCALE GENOMIC DNA]</scope>
    <source>
        <strain evidence="2">DSM 15229 / JCM 11827 / EJ3</strain>
    </source>
</reference>
<dbReference type="Proteomes" id="UP000001488">
    <property type="component" value="Chromosome"/>
</dbReference>
<dbReference type="HOGENOM" id="CLU_2191166_0_0_2"/>
<dbReference type="AlphaFoldDB" id="C5A229"/>
<dbReference type="eggNOG" id="arCOG08611">
    <property type="taxonomic scope" value="Archaea"/>
</dbReference>
<sequence length="116" mass="13005">MRGKTMKFMLYNVEGLSIPVEAEPGRPFKFNCSEEECGKSVTIEGVILPVSEDEFAVVLNAAIDENPDFKAIEEIKARKYIFKGKVNGVETVLPAETFEDFAKRFIEAVDSVLLLR</sequence>
<dbReference type="STRING" id="593117.TGAM_1946"/>
<dbReference type="EMBL" id="CP001398">
    <property type="protein sequence ID" value="ACS34448.1"/>
    <property type="molecule type" value="Genomic_DNA"/>
</dbReference>
<gene>
    <name evidence="1" type="ordered locus">TGAM_1946</name>
</gene>
<protein>
    <submittedName>
        <fullName evidence="1">Uncharacterized protein</fullName>
    </submittedName>
</protein>
<evidence type="ECO:0000313" key="2">
    <source>
        <dbReference type="Proteomes" id="UP000001488"/>
    </source>
</evidence>